<keyword evidence="8 9" id="KW-0413">Isomerase</keyword>
<dbReference type="PANTHER" id="PTHR43725:SF47">
    <property type="entry name" value="UDP-GLUCOSE 4-EPIMERASE"/>
    <property type="match status" value="1"/>
</dbReference>
<dbReference type="Gene3D" id="3.90.25.10">
    <property type="entry name" value="UDP-galactose 4-epimerase, domain 1"/>
    <property type="match status" value="1"/>
</dbReference>
<evidence type="ECO:0000313" key="12">
    <source>
        <dbReference type="Proteomes" id="UP000265955"/>
    </source>
</evidence>
<dbReference type="EMBL" id="QYUO01000001">
    <property type="protein sequence ID" value="RJF98358.1"/>
    <property type="molecule type" value="Genomic_DNA"/>
</dbReference>
<dbReference type="UniPathway" id="UPA00214"/>
<evidence type="ECO:0000256" key="1">
    <source>
        <dbReference type="ARBA" id="ARBA00000083"/>
    </source>
</evidence>
<dbReference type="NCBIfam" id="NF007956">
    <property type="entry name" value="PRK10675.1"/>
    <property type="match status" value="1"/>
</dbReference>
<organism evidence="11 12">
    <name type="scientific">Noviherbaspirillum saxi</name>
    <dbReference type="NCBI Taxonomy" id="2320863"/>
    <lineage>
        <taxon>Bacteria</taxon>
        <taxon>Pseudomonadati</taxon>
        <taxon>Pseudomonadota</taxon>
        <taxon>Betaproteobacteria</taxon>
        <taxon>Burkholderiales</taxon>
        <taxon>Oxalobacteraceae</taxon>
        <taxon>Noviherbaspirillum</taxon>
    </lineage>
</organism>
<dbReference type="Proteomes" id="UP000265955">
    <property type="component" value="Unassembled WGS sequence"/>
</dbReference>
<dbReference type="SUPFAM" id="SSF51735">
    <property type="entry name" value="NAD(P)-binding Rossmann-fold domains"/>
    <property type="match status" value="1"/>
</dbReference>
<reference evidence="12" key="1">
    <citation type="submission" date="2018-09" db="EMBL/GenBank/DDBJ databases">
        <authorList>
            <person name="Zhu H."/>
        </authorList>
    </citation>
    <scope>NUCLEOTIDE SEQUENCE [LARGE SCALE GENOMIC DNA]</scope>
    <source>
        <strain evidence="12">K1R23-30</strain>
    </source>
</reference>
<gene>
    <name evidence="11" type="primary">galE</name>
    <name evidence="11" type="ORF">D3871_07405</name>
</gene>
<evidence type="ECO:0000256" key="4">
    <source>
        <dbReference type="ARBA" id="ARBA00007637"/>
    </source>
</evidence>
<evidence type="ECO:0000256" key="7">
    <source>
        <dbReference type="ARBA" id="ARBA00023027"/>
    </source>
</evidence>
<dbReference type="OrthoDB" id="9803010at2"/>
<feature type="domain" description="NAD(P)-binding" evidence="10">
    <location>
        <begin position="8"/>
        <end position="327"/>
    </location>
</feature>
<sequence length="346" mass="37671">MTTHKTILVTGAAGYIGSHTCVELLTAGYSVVALDNLCNSSQESLKRVEKITGHLIPFYEADIRDRLALNALLKTHRIDAAIHFAGLKAVGESVSEPLSYFENNVGGTVTLLEALGDAGVRNFLFSSSATVYGDPESVPITEEARLSTTNPYGRSKLMVEQMLQDLGKSDPSWAIGVLRYFNPAGAHPSGLIGEDPRGIPNNLMPFIAQVAVGRREKLAVFGNDYPTLDGTGVRDYIHVVDLALGHLAALREMFRSGKSFTLNLGTGRGYSVLEMVRAFEKASGRRVPYEIVERRPGDIASCYADPAGAWNVLDWRAKKGLAEMCADHWRWQSTNPDGFHTQSKAA</sequence>
<dbReference type="InterPro" id="IPR016040">
    <property type="entry name" value="NAD(P)-bd_dom"/>
</dbReference>
<dbReference type="RefSeq" id="WP_119768313.1">
    <property type="nucleotide sequence ID" value="NZ_QYUO01000001.1"/>
</dbReference>
<dbReference type="GO" id="GO:0006012">
    <property type="term" value="P:galactose metabolic process"/>
    <property type="evidence" value="ECO:0007669"/>
    <property type="project" value="UniProtKB-UniPathway"/>
</dbReference>
<proteinExistence type="inferred from homology"/>
<comment type="catalytic activity">
    <reaction evidence="1 9">
        <text>UDP-alpha-D-glucose = UDP-alpha-D-galactose</text>
        <dbReference type="Rhea" id="RHEA:22168"/>
        <dbReference type="ChEBI" id="CHEBI:58885"/>
        <dbReference type="ChEBI" id="CHEBI:66914"/>
        <dbReference type="EC" id="5.1.3.2"/>
    </reaction>
</comment>
<dbReference type="InterPro" id="IPR036291">
    <property type="entry name" value="NAD(P)-bd_dom_sf"/>
</dbReference>
<evidence type="ECO:0000256" key="2">
    <source>
        <dbReference type="ARBA" id="ARBA00001911"/>
    </source>
</evidence>
<dbReference type="InterPro" id="IPR005886">
    <property type="entry name" value="UDP_G4E"/>
</dbReference>
<protein>
    <recommendedName>
        <fullName evidence="6 9">UDP-glucose 4-epimerase</fullName>
        <ecNumber evidence="5 9">5.1.3.2</ecNumber>
    </recommendedName>
</protein>
<dbReference type="EC" id="5.1.3.2" evidence="5 9"/>
<dbReference type="GO" id="GO:0003978">
    <property type="term" value="F:UDP-glucose 4-epimerase activity"/>
    <property type="evidence" value="ECO:0007669"/>
    <property type="project" value="UniProtKB-UniRule"/>
</dbReference>
<name>A0A3A3FUX7_9BURK</name>
<comment type="caution">
    <text evidence="11">The sequence shown here is derived from an EMBL/GenBank/DDBJ whole genome shotgun (WGS) entry which is preliminary data.</text>
</comment>
<evidence type="ECO:0000256" key="8">
    <source>
        <dbReference type="ARBA" id="ARBA00023235"/>
    </source>
</evidence>
<keyword evidence="12" id="KW-1185">Reference proteome</keyword>
<keyword evidence="9" id="KW-0119">Carbohydrate metabolism</keyword>
<dbReference type="PANTHER" id="PTHR43725">
    <property type="entry name" value="UDP-GLUCOSE 4-EPIMERASE"/>
    <property type="match status" value="1"/>
</dbReference>
<evidence type="ECO:0000256" key="9">
    <source>
        <dbReference type="RuleBase" id="RU366046"/>
    </source>
</evidence>
<dbReference type="Pfam" id="PF16363">
    <property type="entry name" value="GDP_Man_Dehyd"/>
    <property type="match status" value="1"/>
</dbReference>
<keyword evidence="7 9" id="KW-0520">NAD</keyword>
<dbReference type="GO" id="GO:0005829">
    <property type="term" value="C:cytosol"/>
    <property type="evidence" value="ECO:0007669"/>
    <property type="project" value="TreeGrafter"/>
</dbReference>
<evidence type="ECO:0000313" key="11">
    <source>
        <dbReference type="EMBL" id="RJF98358.1"/>
    </source>
</evidence>
<evidence type="ECO:0000259" key="10">
    <source>
        <dbReference type="Pfam" id="PF16363"/>
    </source>
</evidence>
<evidence type="ECO:0000256" key="3">
    <source>
        <dbReference type="ARBA" id="ARBA00004947"/>
    </source>
</evidence>
<dbReference type="AlphaFoldDB" id="A0A3A3FUX7"/>
<comment type="subunit">
    <text evidence="9">Homodimer.</text>
</comment>
<dbReference type="CDD" id="cd05247">
    <property type="entry name" value="UDP_G4E_1_SDR_e"/>
    <property type="match status" value="1"/>
</dbReference>
<dbReference type="NCBIfam" id="TIGR01179">
    <property type="entry name" value="galE"/>
    <property type="match status" value="1"/>
</dbReference>
<comment type="pathway">
    <text evidence="3 9">Carbohydrate metabolism; galactose metabolism.</text>
</comment>
<comment type="cofactor">
    <cofactor evidence="2 9">
        <name>NAD(+)</name>
        <dbReference type="ChEBI" id="CHEBI:57540"/>
    </cofactor>
</comment>
<evidence type="ECO:0000256" key="6">
    <source>
        <dbReference type="ARBA" id="ARBA00018569"/>
    </source>
</evidence>
<comment type="similarity">
    <text evidence="4 9">Belongs to the NAD(P)-dependent epimerase/dehydratase family.</text>
</comment>
<accession>A0A3A3FUX7</accession>
<evidence type="ECO:0000256" key="5">
    <source>
        <dbReference type="ARBA" id="ARBA00013189"/>
    </source>
</evidence>
<dbReference type="Gene3D" id="3.40.50.720">
    <property type="entry name" value="NAD(P)-binding Rossmann-like Domain"/>
    <property type="match status" value="1"/>
</dbReference>